<evidence type="ECO:0000256" key="1">
    <source>
        <dbReference type="SAM" id="MobiDB-lite"/>
    </source>
</evidence>
<proteinExistence type="predicted"/>
<reference evidence="3" key="1">
    <citation type="journal article" date="2020" name="Stud. Mycol.">
        <title>101 Dothideomycetes genomes: a test case for predicting lifestyles and emergence of pathogens.</title>
        <authorList>
            <person name="Haridas S."/>
            <person name="Albert R."/>
            <person name="Binder M."/>
            <person name="Bloem J."/>
            <person name="Labutti K."/>
            <person name="Salamov A."/>
            <person name="Andreopoulos B."/>
            <person name="Baker S."/>
            <person name="Barry K."/>
            <person name="Bills G."/>
            <person name="Bluhm B."/>
            <person name="Cannon C."/>
            <person name="Castanera R."/>
            <person name="Culley D."/>
            <person name="Daum C."/>
            <person name="Ezra D."/>
            <person name="Gonzalez J."/>
            <person name="Henrissat B."/>
            <person name="Kuo A."/>
            <person name="Liang C."/>
            <person name="Lipzen A."/>
            <person name="Lutzoni F."/>
            <person name="Magnuson J."/>
            <person name="Mondo S."/>
            <person name="Nolan M."/>
            <person name="Ohm R."/>
            <person name="Pangilinan J."/>
            <person name="Park H.-J."/>
            <person name="Ramirez L."/>
            <person name="Alfaro M."/>
            <person name="Sun H."/>
            <person name="Tritt A."/>
            <person name="Yoshinaga Y."/>
            <person name="Zwiers L.-H."/>
            <person name="Turgeon B."/>
            <person name="Goodwin S."/>
            <person name="Spatafora J."/>
            <person name="Crous P."/>
            <person name="Grigoriev I."/>
        </authorList>
    </citation>
    <scope>NUCLEOTIDE SEQUENCE</scope>
    <source>
        <strain evidence="3">CBS 133067</strain>
    </source>
</reference>
<accession>A0A9P4IAU5</accession>
<sequence length="313" mass="32788">MSLTATPKTPSTQTPISFTASTSNTPGTWRHPRLDEITRRQHAATFTTNNLRIIFFNAALLFCTFLRVPSFLTPLSSLLSSTLASIPPESISYAVYLLNGLRLLCLTNIVLALAPLYSKPDEMSDIPLTPSQRKLLGLNPTPSSSAPPTPRDGYITPPRYSRSPSASLHNTPQSGNSRRAVAGSSPGSASRPGFVPSPRASPFASGSPTQREREGSPFLYKAVTGSGGRESGGLGRRSSYGSSHSPLGLGRSGSDSLLGMGLGEGSVFGASSMIPSTPTPAGSAGKPGGPSVTLTNKWLYKNGRSSLGGRGFY</sequence>
<feature type="compositionally biased region" description="Polar residues" evidence="1">
    <location>
        <begin position="1"/>
        <end position="27"/>
    </location>
</feature>
<feature type="compositionally biased region" description="Gly residues" evidence="1">
    <location>
        <begin position="225"/>
        <end position="235"/>
    </location>
</feature>
<keyword evidence="2" id="KW-0472">Membrane</keyword>
<keyword evidence="2" id="KW-1133">Transmembrane helix</keyword>
<feature type="compositionally biased region" description="Polar residues" evidence="1">
    <location>
        <begin position="162"/>
        <end position="176"/>
    </location>
</feature>
<feature type="region of interest" description="Disordered" evidence="1">
    <location>
        <begin position="1"/>
        <end position="31"/>
    </location>
</feature>
<dbReference type="GO" id="GO:0070762">
    <property type="term" value="C:nuclear pore transmembrane ring"/>
    <property type="evidence" value="ECO:0007669"/>
    <property type="project" value="TreeGrafter"/>
</dbReference>
<evidence type="ECO:0000313" key="4">
    <source>
        <dbReference type="Proteomes" id="UP000799772"/>
    </source>
</evidence>
<dbReference type="GO" id="GO:0030474">
    <property type="term" value="P:spindle pole body duplication"/>
    <property type="evidence" value="ECO:0007669"/>
    <property type="project" value="TreeGrafter"/>
</dbReference>
<evidence type="ECO:0000256" key="2">
    <source>
        <dbReference type="SAM" id="Phobius"/>
    </source>
</evidence>
<dbReference type="AlphaFoldDB" id="A0A9P4IAU5"/>
<feature type="compositionally biased region" description="Low complexity" evidence="1">
    <location>
        <begin position="177"/>
        <end position="193"/>
    </location>
</feature>
<keyword evidence="4" id="KW-1185">Reference proteome</keyword>
<evidence type="ECO:0008006" key="5">
    <source>
        <dbReference type="Google" id="ProtNLM"/>
    </source>
</evidence>
<name>A0A9P4IAU5_9PEZI</name>
<dbReference type="Pfam" id="PF08058">
    <property type="entry name" value="NPCC"/>
    <property type="match status" value="1"/>
</dbReference>
<feature type="region of interest" description="Disordered" evidence="1">
    <location>
        <begin position="128"/>
        <end position="256"/>
    </location>
</feature>
<dbReference type="InterPro" id="IPR012578">
    <property type="entry name" value="Nucl_pore_cmplx"/>
</dbReference>
<dbReference type="Proteomes" id="UP000799772">
    <property type="component" value="Unassembled WGS sequence"/>
</dbReference>
<comment type="caution">
    <text evidence="3">The sequence shown here is derived from an EMBL/GenBank/DDBJ whole genome shotgun (WGS) entry which is preliminary data.</text>
</comment>
<feature type="region of interest" description="Disordered" evidence="1">
    <location>
        <begin position="269"/>
        <end position="293"/>
    </location>
</feature>
<protein>
    <recommendedName>
        <fullName evidence="5">Nuclear pore complex component</fullName>
    </recommendedName>
</protein>
<organism evidence="3 4">
    <name type="scientific">Rhizodiscina lignyota</name>
    <dbReference type="NCBI Taxonomy" id="1504668"/>
    <lineage>
        <taxon>Eukaryota</taxon>
        <taxon>Fungi</taxon>
        <taxon>Dikarya</taxon>
        <taxon>Ascomycota</taxon>
        <taxon>Pezizomycotina</taxon>
        <taxon>Dothideomycetes</taxon>
        <taxon>Pleosporomycetidae</taxon>
        <taxon>Aulographales</taxon>
        <taxon>Rhizodiscinaceae</taxon>
        <taxon>Rhizodiscina</taxon>
    </lineage>
</organism>
<gene>
    <name evidence="3" type="ORF">NA57DRAFT_58934</name>
</gene>
<evidence type="ECO:0000313" key="3">
    <source>
        <dbReference type="EMBL" id="KAF2095865.1"/>
    </source>
</evidence>
<keyword evidence="2" id="KW-0812">Transmembrane</keyword>
<feature type="transmembrane region" description="Helical" evidence="2">
    <location>
        <begin position="53"/>
        <end position="73"/>
    </location>
</feature>
<dbReference type="EMBL" id="ML978130">
    <property type="protein sequence ID" value="KAF2095865.1"/>
    <property type="molecule type" value="Genomic_DNA"/>
</dbReference>
<dbReference type="PANTHER" id="PTHR28003">
    <property type="entry name" value="NUCLEOPORIN POM34"/>
    <property type="match status" value="1"/>
</dbReference>
<dbReference type="OrthoDB" id="429932at2759"/>
<dbReference type="GO" id="GO:0006606">
    <property type="term" value="P:protein import into nucleus"/>
    <property type="evidence" value="ECO:0007669"/>
    <property type="project" value="TreeGrafter"/>
</dbReference>
<feature type="compositionally biased region" description="Low complexity" evidence="1">
    <location>
        <begin position="236"/>
        <end position="256"/>
    </location>
</feature>
<feature type="transmembrane region" description="Helical" evidence="2">
    <location>
        <begin position="93"/>
        <end position="114"/>
    </location>
</feature>
<dbReference type="GO" id="GO:0005640">
    <property type="term" value="C:nuclear outer membrane"/>
    <property type="evidence" value="ECO:0007669"/>
    <property type="project" value="TreeGrafter"/>
</dbReference>
<dbReference type="PANTHER" id="PTHR28003:SF1">
    <property type="entry name" value="NUCLEOPORIN POM34"/>
    <property type="match status" value="1"/>
</dbReference>